<sequence length="500" mass="55158">MTSTEAIDGERTVALSVRRKVRRVLEPRLGIDLRALAAFRIALGLVVLADLLFVRLPGVTTFYTDSGVLPRSTLAELYPAFASASLHALSGSTWFQILLVGVGVVAAFLLTVGYRTRLATLVTVVLLASLHARNPLVLNGGDTILLSLLVLGLFLPLERRWSIDTQLRATDRVGESDGRLFSVATAAILVHFVTIYAVNGALKFHSESWTSGTAVPRIFQLEQYVVWLGPWIADWGPVLAVSNWAWTVLLCGSVLLLVFTDRLRIALALSFIGAQLGLAATMRLGAFPFAMVAALLLFLPPRVWERLEVFVSPERWRSVAERFPRSLFALEFPTLPDTFYRGARLARSAFLVVFLVTIVTWQLAGAGLVDSPSSMPDEIEGASWSFFAPNPPEAYWWYAWEADLEGGETVGTLVDDSGEIDRPPDAADRDPSVLWKRYGSELRYAGQTHYEPLAEYRCEQALEGYDDPPETVTVYYVEQPVATDGPVGEPTAETRLEYAC</sequence>
<evidence type="ECO:0000256" key="2">
    <source>
        <dbReference type="ARBA" id="ARBA00022692"/>
    </source>
</evidence>
<organism evidence="7 8">
    <name type="scientific">Natronobacterium texcoconense</name>
    <dbReference type="NCBI Taxonomy" id="1095778"/>
    <lineage>
        <taxon>Archaea</taxon>
        <taxon>Methanobacteriati</taxon>
        <taxon>Methanobacteriota</taxon>
        <taxon>Stenosarchaea group</taxon>
        <taxon>Halobacteria</taxon>
        <taxon>Halobacteriales</taxon>
        <taxon>Natrialbaceae</taxon>
        <taxon>Natronobacterium</taxon>
    </lineage>
</organism>
<keyword evidence="4 5" id="KW-0472">Membrane</keyword>
<proteinExistence type="predicted"/>
<dbReference type="Pfam" id="PF05090">
    <property type="entry name" value="HTTM"/>
    <property type="match status" value="1"/>
</dbReference>
<feature type="transmembrane region" description="Helical" evidence="5">
    <location>
        <begin position="178"/>
        <end position="198"/>
    </location>
</feature>
<accession>A0A1H1IZK8</accession>
<evidence type="ECO:0000313" key="7">
    <source>
        <dbReference type="EMBL" id="SDR42776.1"/>
    </source>
</evidence>
<dbReference type="InterPro" id="IPR011020">
    <property type="entry name" value="HTTM-like"/>
</dbReference>
<feature type="transmembrane region" description="Helical" evidence="5">
    <location>
        <begin position="266"/>
        <end position="299"/>
    </location>
</feature>
<dbReference type="GO" id="GO:0012505">
    <property type="term" value="C:endomembrane system"/>
    <property type="evidence" value="ECO:0007669"/>
    <property type="project" value="UniProtKB-SubCell"/>
</dbReference>
<gene>
    <name evidence="7" type="ORF">SAMN04489842_3930</name>
</gene>
<keyword evidence="3 5" id="KW-1133">Transmembrane helix</keyword>
<protein>
    <submittedName>
        <fullName evidence="7">Vitamin K-dependent gamma-carboxylase</fullName>
    </submittedName>
</protein>
<dbReference type="OrthoDB" id="327281at2157"/>
<name>A0A1H1IZK8_NATTX</name>
<evidence type="ECO:0000256" key="1">
    <source>
        <dbReference type="ARBA" id="ARBA00004127"/>
    </source>
</evidence>
<feature type="transmembrane region" description="Helical" evidence="5">
    <location>
        <begin position="235"/>
        <end position="259"/>
    </location>
</feature>
<evidence type="ECO:0000256" key="3">
    <source>
        <dbReference type="ARBA" id="ARBA00022989"/>
    </source>
</evidence>
<dbReference type="STRING" id="1095778.SAMN04489842_3930"/>
<evidence type="ECO:0000313" key="8">
    <source>
        <dbReference type="Proteomes" id="UP000198848"/>
    </source>
</evidence>
<dbReference type="RefSeq" id="WP_090385657.1">
    <property type="nucleotide sequence ID" value="NZ_FNLC01000006.1"/>
</dbReference>
<dbReference type="PANTHER" id="PTHR39535">
    <property type="entry name" value="SPORULATION-DELAYING PROTEIN SDPB"/>
    <property type="match status" value="1"/>
</dbReference>
<dbReference type="InterPro" id="IPR053934">
    <property type="entry name" value="HTTM_dom"/>
</dbReference>
<reference evidence="8" key="1">
    <citation type="submission" date="2016-10" db="EMBL/GenBank/DDBJ databases">
        <authorList>
            <person name="Varghese N."/>
            <person name="Submissions S."/>
        </authorList>
    </citation>
    <scope>NUCLEOTIDE SEQUENCE [LARGE SCALE GENOMIC DNA]</scope>
    <source>
        <strain evidence="8">DSM 24767</strain>
    </source>
</reference>
<comment type="subcellular location">
    <subcellularLocation>
        <location evidence="1">Endomembrane system</location>
        <topology evidence="1">Multi-pass membrane protein</topology>
    </subcellularLocation>
</comment>
<dbReference type="Proteomes" id="UP000198848">
    <property type="component" value="Unassembled WGS sequence"/>
</dbReference>
<evidence type="ECO:0000256" key="5">
    <source>
        <dbReference type="SAM" id="Phobius"/>
    </source>
</evidence>
<evidence type="ECO:0000256" key="4">
    <source>
        <dbReference type="ARBA" id="ARBA00023136"/>
    </source>
</evidence>
<keyword evidence="2 5" id="KW-0812">Transmembrane</keyword>
<dbReference type="EMBL" id="FNLC01000006">
    <property type="protein sequence ID" value="SDR42776.1"/>
    <property type="molecule type" value="Genomic_DNA"/>
</dbReference>
<evidence type="ECO:0000259" key="6">
    <source>
        <dbReference type="SMART" id="SM00752"/>
    </source>
</evidence>
<feature type="transmembrane region" description="Helical" evidence="5">
    <location>
        <begin position="33"/>
        <end position="54"/>
    </location>
</feature>
<dbReference type="SMART" id="SM00752">
    <property type="entry name" value="HTTM"/>
    <property type="match status" value="1"/>
</dbReference>
<keyword evidence="8" id="KW-1185">Reference proteome</keyword>
<dbReference type="InterPro" id="IPR052964">
    <property type="entry name" value="Sporulation_signal_mat"/>
</dbReference>
<feature type="transmembrane region" description="Helical" evidence="5">
    <location>
        <begin position="93"/>
        <end position="111"/>
    </location>
</feature>
<feature type="domain" description="HTTM-like" evidence="6">
    <location>
        <begin position="28"/>
        <end position="303"/>
    </location>
</feature>
<dbReference type="PANTHER" id="PTHR39535:SF2">
    <property type="entry name" value="HTTM DOMAIN-CONTAINING PROTEIN"/>
    <property type="match status" value="1"/>
</dbReference>
<dbReference type="AlphaFoldDB" id="A0A1H1IZK8"/>